<sequence length="211" mass="24146">MALTKVKVLVGLYYYIIYKPYEVLTRFTPEGNKACLADYFKVPGDVYPVGRLDYDSEGLLILTNDKALNQRLLSPQYAHEREYWVQVDGAITPEAVQRLEAGVRINVDGKDYLTRRCKAEILAAEPVLPPRNPPIRFRKSIPAPWIRLVLAEGKNRQVRRMTAAVGFPTLRLVRYRMEDITIAGMQSGDIRQLSREEIYHGLKIKAPKDGR</sequence>
<comment type="similarity">
    <text evidence="1 3">Belongs to the pseudouridine synthase RsuA family.</text>
</comment>
<dbReference type="Gene3D" id="3.30.70.580">
    <property type="entry name" value="Pseudouridine synthase I, catalytic domain, N-terminal subdomain"/>
    <property type="match status" value="1"/>
</dbReference>
<dbReference type="AlphaFoldDB" id="A0A847SB19"/>
<proteinExistence type="inferred from homology"/>
<dbReference type="Pfam" id="PF00849">
    <property type="entry name" value="PseudoU_synth_2"/>
    <property type="match status" value="1"/>
</dbReference>
<organism evidence="5 6">
    <name type="scientific">Chitinophaga eiseniae</name>
    <dbReference type="NCBI Taxonomy" id="634771"/>
    <lineage>
        <taxon>Bacteria</taxon>
        <taxon>Pseudomonadati</taxon>
        <taxon>Bacteroidota</taxon>
        <taxon>Chitinophagia</taxon>
        <taxon>Chitinophagales</taxon>
        <taxon>Chitinophagaceae</taxon>
        <taxon>Chitinophaga</taxon>
    </lineage>
</organism>
<dbReference type="GO" id="GO:0001522">
    <property type="term" value="P:pseudouridine synthesis"/>
    <property type="evidence" value="ECO:0007669"/>
    <property type="project" value="InterPro"/>
</dbReference>
<evidence type="ECO:0000313" key="6">
    <source>
        <dbReference type="Proteomes" id="UP000552864"/>
    </source>
</evidence>
<protein>
    <recommendedName>
        <fullName evidence="3">Pseudouridine synthase</fullName>
        <ecNumber evidence="3">5.4.99.-</ecNumber>
    </recommendedName>
</protein>
<dbReference type="RefSeq" id="WP_168738356.1">
    <property type="nucleotide sequence ID" value="NZ_JABAHZ010000002.1"/>
</dbReference>
<dbReference type="GO" id="GO:0140098">
    <property type="term" value="F:catalytic activity, acting on RNA"/>
    <property type="evidence" value="ECO:0007669"/>
    <property type="project" value="UniProtKB-ARBA"/>
</dbReference>
<dbReference type="InterPro" id="IPR006145">
    <property type="entry name" value="PsdUridine_synth_RsuA/RluA"/>
</dbReference>
<evidence type="ECO:0000256" key="2">
    <source>
        <dbReference type="ARBA" id="ARBA00023235"/>
    </source>
</evidence>
<dbReference type="Gene3D" id="3.30.70.1560">
    <property type="entry name" value="Alpha-L RNA-binding motif"/>
    <property type="match status" value="1"/>
</dbReference>
<dbReference type="InterPro" id="IPR018496">
    <property type="entry name" value="PsdUridine_synth_RsuA/RluB_CS"/>
</dbReference>
<dbReference type="InterPro" id="IPR020094">
    <property type="entry name" value="TruA/RsuA/RluB/E/F_N"/>
</dbReference>
<dbReference type="EC" id="5.4.99.-" evidence="3"/>
<dbReference type="InterPro" id="IPR020103">
    <property type="entry name" value="PsdUridine_synth_cat_dom_sf"/>
</dbReference>
<dbReference type="EMBL" id="JABAHZ010000002">
    <property type="protein sequence ID" value="NLR79011.1"/>
    <property type="molecule type" value="Genomic_DNA"/>
</dbReference>
<keyword evidence="2 3" id="KW-0413">Isomerase</keyword>
<gene>
    <name evidence="5" type="ORF">HGH91_10255</name>
</gene>
<dbReference type="InterPro" id="IPR050343">
    <property type="entry name" value="RsuA_PseudoU_synthase"/>
</dbReference>
<dbReference type="SUPFAM" id="SSF55120">
    <property type="entry name" value="Pseudouridine synthase"/>
    <property type="match status" value="1"/>
</dbReference>
<dbReference type="PROSITE" id="PS01149">
    <property type="entry name" value="PSI_RSU"/>
    <property type="match status" value="1"/>
</dbReference>
<reference evidence="5 6" key="1">
    <citation type="submission" date="2020-04" db="EMBL/GenBank/DDBJ databases">
        <authorList>
            <person name="Yin C."/>
        </authorList>
    </citation>
    <scope>NUCLEOTIDE SEQUENCE [LARGE SCALE GENOMIC DNA]</scope>
    <source>
        <strain evidence="5 6">Ak56</strain>
    </source>
</reference>
<feature type="domain" description="Pseudouridine synthase RsuA/RluA-like" evidence="4">
    <location>
        <begin position="13"/>
        <end position="164"/>
    </location>
</feature>
<keyword evidence="6" id="KW-1185">Reference proteome</keyword>
<dbReference type="InterPro" id="IPR042092">
    <property type="entry name" value="PsdUridine_s_RsuA/RluB/E/F_cat"/>
</dbReference>
<dbReference type="NCBIfam" id="TIGR00093">
    <property type="entry name" value="pseudouridine synthase"/>
    <property type="match status" value="1"/>
</dbReference>
<dbReference type="PANTHER" id="PTHR47683:SF2">
    <property type="entry name" value="RNA-BINDING S4 DOMAIN-CONTAINING PROTEIN"/>
    <property type="match status" value="1"/>
</dbReference>
<dbReference type="PANTHER" id="PTHR47683">
    <property type="entry name" value="PSEUDOURIDINE SYNTHASE FAMILY PROTEIN-RELATED"/>
    <property type="match status" value="1"/>
</dbReference>
<dbReference type="GO" id="GO:0009982">
    <property type="term" value="F:pseudouridine synthase activity"/>
    <property type="evidence" value="ECO:0007669"/>
    <property type="project" value="InterPro"/>
</dbReference>
<evidence type="ECO:0000259" key="4">
    <source>
        <dbReference type="Pfam" id="PF00849"/>
    </source>
</evidence>
<dbReference type="Proteomes" id="UP000552864">
    <property type="component" value="Unassembled WGS sequence"/>
</dbReference>
<name>A0A847SB19_9BACT</name>
<comment type="caution">
    <text evidence="5">The sequence shown here is derived from an EMBL/GenBank/DDBJ whole genome shotgun (WGS) entry which is preliminary data.</text>
</comment>
<accession>A0A847SB19</accession>
<dbReference type="GO" id="GO:0006364">
    <property type="term" value="P:rRNA processing"/>
    <property type="evidence" value="ECO:0007669"/>
    <property type="project" value="UniProtKB-ARBA"/>
</dbReference>
<evidence type="ECO:0000256" key="3">
    <source>
        <dbReference type="RuleBase" id="RU003887"/>
    </source>
</evidence>
<evidence type="ECO:0000313" key="5">
    <source>
        <dbReference type="EMBL" id="NLR79011.1"/>
    </source>
</evidence>
<dbReference type="InterPro" id="IPR000748">
    <property type="entry name" value="PsdUridine_synth_RsuA/RluB/E/F"/>
</dbReference>
<evidence type="ECO:0000256" key="1">
    <source>
        <dbReference type="ARBA" id="ARBA00008348"/>
    </source>
</evidence>
<dbReference type="GO" id="GO:0003723">
    <property type="term" value="F:RNA binding"/>
    <property type="evidence" value="ECO:0007669"/>
    <property type="project" value="InterPro"/>
</dbReference>